<feature type="region of interest" description="Disordered" evidence="5">
    <location>
        <begin position="299"/>
        <end position="325"/>
    </location>
</feature>
<evidence type="ECO:0000256" key="2">
    <source>
        <dbReference type="ARBA" id="ARBA00023015"/>
    </source>
</evidence>
<organism evidence="7 8">
    <name type="scientific">Dyella solisilvae</name>
    <dbReference type="NCBI Taxonomy" id="1920168"/>
    <lineage>
        <taxon>Bacteria</taxon>
        <taxon>Pseudomonadati</taxon>
        <taxon>Pseudomonadota</taxon>
        <taxon>Gammaproteobacteria</taxon>
        <taxon>Lysobacterales</taxon>
        <taxon>Rhodanobacteraceae</taxon>
        <taxon>Dyella</taxon>
    </lineage>
</organism>
<dbReference type="CDD" id="cd08442">
    <property type="entry name" value="PBP2_YofA_SoxR_like"/>
    <property type="match status" value="1"/>
</dbReference>
<comment type="caution">
    <text evidence="7">The sequence shown here is derived from an EMBL/GenBank/DDBJ whole genome shotgun (WGS) entry which is preliminary data.</text>
</comment>
<evidence type="ECO:0000256" key="5">
    <source>
        <dbReference type="SAM" id="MobiDB-lite"/>
    </source>
</evidence>
<feature type="domain" description="HTH lysR-type" evidence="6">
    <location>
        <begin position="1"/>
        <end position="58"/>
    </location>
</feature>
<dbReference type="Gene3D" id="1.10.10.10">
    <property type="entry name" value="Winged helix-like DNA-binding domain superfamily/Winged helix DNA-binding domain"/>
    <property type="match status" value="1"/>
</dbReference>
<gene>
    <name evidence="7" type="ORF">DVT68_00495</name>
</gene>
<dbReference type="Proteomes" id="UP000254711">
    <property type="component" value="Unassembled WGS sequence"/>
</dbReference>
<keyword evidence="4" id="KW-0804">Transcription</keyword>
<keyword evidence="3" id="KW-0238">DNA-binding</keyword>
<dbReference type="RefSeq" id="WP_114823120.1">
    <property type="nucleotide sequence ID" value="NZ_QQSY01000001.1"/>
</dbReference>
<dbReference type="PANTHER" id="PTHR30126">
    <property type="entry name" value="HTH-TYPE TRANSCRIPTIONAL REGULATOR"/>
    <property type="match status" value="1"/>
</dbReference>
<evidence type="ECO:0000256" key="3">
    <source>
        <dbReference type="ARBA" id="ARBA00023125"/>
    </source>
</evidence>
<dbReference type="FunFam" id="1.10.10.10:FF:000001">
    <property type="entry name" value="LysR family transcriptional regulator"/>
    <property type="match status" value="1"/>
</dbReference>
<dbReference type="PROSITE" id="PS50931">
    <property type="entry name" value="HTH_LYSR"/>
    <property type="match status" value="1"/>
</dbReference>
<dbReference type="Pfam" id="PF03466">
    <property type="entry name" value="LysR_substrate"/>
    <property type="match status" value="1"/>
</dbReference>
<dbReference type="InterPro" id="IPR000847">
    <property type="entry name" value="LysR_HTH_N"/>
</dbReference>
<evidence type="ECO:0000256" key="4">
    <source>
        <dbReference type="ARBA" id="ARBA00023163"/>
    </source>
</evidence>
<dbReference type="GO" id="GO:0003700">
    <property type="term" value="F:DNA-binding transcription factor activity"/>
    <property type="evidence" value="ECO:0007669"/>
    <property type="project" value="InterPro"/>
</dbReference>
<dbReference type="GO" id="GO:0000976">
    <property type="term" value="F:transcription cis-regulatory region binding"/>
    <property type="evidence" value="ECO:0007669"/>
    <property type="project" value="TreeGrafter"/>
</dbReference>
<dbReference type="InterPro" id="IPR036388">
    <property type="entry name" value="WH-like_DNA-bd_sf"/>
</dbReference>
<name>A0A370K9Q0_9GAMM</name>
<dbReference type="OrthoDB" id="8850588at2"/>
<keyword evidence="2" id="KW-0805">Transcription regulation</keyword>
<dbReference type="InterPro" id="IPR036390">
    <property type="entry name" value="WH_DNA-bd_sf"/>
</dbReference>
<dbReference type="Pfam" id="PF00126">
    <property type="entry name" value="HTH_1"/>
    <property type="match status" value="1"/>
</dbReference>
<feature type="compositionally biased region" description="Basic residues" evidence="5">
    <location>
        <begin position="307"/>
        <end position="325"/>
    </location>
</feature>
<evidence type="ECO:0000313" key="8">
    <source>
        <dbReference type="Proteomes" id="UP000254711"/>
    </source>
</evidence>
<dbReference type="SUPFAM" id="SSF46785">
    <property type="entry name" value="Winged helix' DNA-binding domain"/>
    <property type="match status" value="1"/>
</dbReference>
<proteinExistence type="inferred from homology"/>
<dbReference type="Gene3D" id="3.40.190.290">
    <property type="match status" value="1"/>
</dbReference>
<dbReference type="EMBL" id="QQSY01000001">
    <property type="protein sequence ID" value="RDI99378.1"/>
    <property type="molecule type" value="Genomic_DNA"/>
</dbReference>
<keyword evidence="8" id="KW-1185">Reference proteome</keyword>
<evidence type="ECO:0000313" key="7">
    <source>
        <dbReference type="EMBL" id="RDI99378.1"/>
    </source>
</evidence>
<comment type="similarity">
    <text evidence="1">Belongs to the LysR transcriptional regulatory family.</text>
</comment>
<protein>
    <submittedName>
        <fullName evidence="7">LysR family transcriptional regulator</fullName>
    </submittedName>
</protein>
<dbReference type="AlphaFoldDB" id="A0A370K9Q0"/>
<sequence>MDINQLKTFEAVVRLGSMSKAAAELHTVQSNVTTRIQALEDELGILLLQRHARGVSTTPAGQRFLPFAGRIMKLLTEAQVAATDDGVPGGLLALGGMETTTALRLSPVLIQFARTYPGVRLTLRSGTTADLTRDVILGKLDGAFVAGPVDHPDLAHEAIFTEELVLVTSPAIQSLRDLTRQTDLRTIVFQSGCSYRQRLETCLSDLGAVVAKPLEFGSLDAILSCVAAGVGVTLLPRSVVSSSTMNSSVRCHDLPRKLGMAETLFVFRRDAYVSSAMATFIEMSRKFWAAAGLDARAVKRAGPGGSGKRKPATQKPRASRHSGLR</sequence>
<evidence type="ECO:0000256" key="1">
    <source>
        <dbReference type="ARBA" id="ARBA00009437"/>
    </source>
</evidence>
<accession>A0A370K9Q0</accession>
<evidence type="ECO:0000259" key="6">
    <source>
        <dbReference type="PROSITE" id="PS50931"/>
    </source>
</evidence>
<dbReference type="SUPFAM" id="SSF53850">
    <property type="entry name" value="Periplasmic binding protein-like II"/>
    <property type="match status" value="1"/>
</dbReference>
<dbReference type="InterPro" id="IPR005119">
    <property type="entry name" value="LysR_subst-bd"/>
</dbReference>
<dbReference type="PANTHER" id="PTHR30126:SF40">
    <property type="entry name" value="HTH-TYPE TRANSCRIPTIONAL REGULATOR GLTR"/>
    <property type="match status" value="1"/>
</dbReference>
<reference evidence="7 8" key="1">
    <citation type="submission" date="2018-07" db="EMBL/GenBank/DDBJ databases">
        <title>Dyella solisilvae sp. nov., isolated from the pine and broad-leaved mixed forest soil.</title>
        <authorList>
            <person name="Gao Z."/>
            <person name="Qiu L."/>
        </authorList>
    </citation>
    <scope>NUCLEOTIDE SEQUENCE [LARGE SCALE GENOMIC DNA]</scope>
    <source>
        <strain evidence="7 8">DHG54</strain>
    </source>
</reference>